<proteinExistence type="predicted"/>
<protein>
    <submittedName>
        <fullName evidence="1">Uncharacterized protein</fullName>
    </submittedName>
</protein>
<organism evidence="1 2">
    <name type="scientific">Onchocerca flexuosa</name>
    <dbReference type="NCBI Taxonomy" id="387005"/>
    <lineage>
        <taxon>Eukaryota</taxon>
        <taxon>Metazoa</taxon>
        <taxon>Ecdysozoa</taxon>
        <taxon>Nematoda</taxon>
        <taxon>Chromadorea</taxon>
        <taxon>Rhabditida</taxon>
        <taxon>Spirurina</taxon>
        <taxon>Spiruromorpha</taxon>
        <taxon>Filarioidea</taxon>
        <taxon>Onchocercidae</taxon>
        <taxon>Onchocerca</taxon>
    </lineage>
</organism>
<reference evidence="1 2" key="1">
    <citation type="submission" date="2015-12" db="EMBL/GenBank/DDBJ databases">
        <title>Draft genome of the nematode, Onchocerca flexuosa.</title>
        <authorList>
            <person name="Mitreva M."/>
        </authorList>
    </citation>
    <scope>NUCLEOTIDE SEQUENCE [LARGE SCALE GENOMIC DNA]</scope>
    <source>
        <strain evidence="1">Red Deer</strain>
    </source>
</reference>
<evidence type="ECO:0000313" key="2">
    <source>
        <dbReference type="Proteomes" id="UP000242913"/>
    </source>
</evidence>
<dbReference type="Proteomes" id="UP000242913">
    <property type="component" value="Unassembled WGS sequence"/>
</dbReference>
<name>A0A238BTD5_9BILA</name>
<evidence type="ECO:0000313" key="1">
    <source>
        <dbReference type="EMBL" id="OZC08146.1"/>
    </source>
</evidence>
<sequence length="83" mass="9914">MIEEVRERKRRKIIHSYIFKKGQQQPKRNEGRLEDANLCSKGMKRRVIYHHTFRYFSMAANRSLTTTLIRSSNNLTPIIKAHL</sequence>
<gene>
    <name evidence="1" type="ORF">X798_04839</name>
</gene>
<dbReference type="EMBL" id="KZ270014">
    <property type="protein sequence ID" value="OZC08146.1"/>
    <property type="molecule type" value="Genomic_DNA"/>
</dbReference>
<dbReference type="AlphaFoldDB" id="A0A238BTD5"/>
<keyword evidence="2" id="KW-1185">Reference proteome</keyword>
<accession>A0A238BTD5</accession>